<sequence length="183" mass="20358">MRVLVRVVFLVFVPYSQTNVIHDGGTCGTDAIPYRISVDDKGSPKLSCLIPPCLLDDLITSENMRYQGHGERQPLVKCKSFKEVVCSGELQWTGGLKEINNGTHNVLNTVCCSYPGMSRSQLVRTIFLGQDDSYEGGFHEKPGHIGGFDLIKEVRKSVNGDNRIQYIVTVHRLPCASARMRSK</sequence>
<feature type="signal peptide" evidence="2">
    <location>
        <begin position="1"/>
        <end position="18"/>
    </location>
</feature>
<dbReference type="OrthoDB" id="5212at2759"/>
<gene>
    <name evidence="3" type="ORF">ANCCAN_07234</name>
</gene>
<dbReference type="EMBL" id="JOJR01000073">
    <property type="protein sequence ID" value="RCN46792.1"/>
    <property type="molecule type" value="Genomic_DNA"/>
</dbReference>
<keyword evidence="2" id="KW-0732">Signal</keyword>
<dbReference type="STRING" id="29170.A0A368GQY9"/>
<proteinExistence type="predicted"/>
<evidence type="ECO:0008006" key="5">
    <source>
        <dbReference type="Google" id="ProtNLM"/>
    </source>
</evidence>
<keyword evidence="4" id="KW-1185">Reference proteome</keyword>
<organism evidence="3 4">
    <name type="scientific">Ancylostoma caninum</name>
    <name type="common">Dog hookworm</name>
    <dbReference type="NCBI Taxonomy" id="29170"/>
    <lineage>
        <taxon>Eukaryota</taxon>
        <taxon>Metazoa</taxon>
        <taxon>Ecdysozoa</taxon>
        <taxon>Nematoda</taxon>
        <taxon>Chromadorea</taxon>
        <taxon>Rhabditida</taxon>
        <taxon>Rhabditina</taxon>
        <taxon>Rhabditomorpha</taxon>
        <taxon>Strongyloidea</taxon>
        <taxon>Ancylostomatidae</taxon>
        <taxon>Ancylostomatinae</taxon>
        <taxon>Ancylostoma</taxon>
    </lineage>
</organism>
<dbReference type="PANTHER" id="PTHR46706">
    <property type="entry name" value="PROTEIN QUA-1-RELATED"/>
    <property type="match status" value="1"/>
</dbReference>
<protein>
    <recommendedName>
        <fullName evidence="5">Transthyretin-like family protein</fullName>
    </recommendedName>
</protein>
<accession>A0A368GQY9</accession>
<dbReference type="PANTHER" id="PTHR46706:SF12">
    <property type="entry name" value="PROTEIN QUA-1-RELATED"/>
    <property type="match status" value="1"/>
</dbReference>
<comment type="caution">
    <text evidence="3">The sequence shown here is derived from an EMBL/GenBank/DDBJ whole genome shotgun (WGS) entry which is preliminary data.</text>
</comment>
<dbReference type="Proteomes" id="UP000252519">
    <property type="component" value="Unassembled WGS sequence"/>
</dbReference>
<evidence type="ECO:0000256" key="2">
    <source>
        <dbReference type="SAM" id="SignalP"/>
    </source>
</evidence>
<evidence type="ECO:0000256" key="1">
    <source>
        <dbReference type="ARBA" id="ARBA00022473"/>
    </source>
</evidence>
<evidence type="ECO:0000313" key="4">
    <source>
        <dbReference type="Proteomes" id="UP000252519"/>
    </source>
</evidence>
<feature type="non-terminal residue" evidence="3">
    <location>
        <position position="183"/>
    </location>
</feature>
<name>A0A368GQY9_ANCCA</name>
<dbReference type="InterPro" id="IPR052140">
    <property type="entry name" value="Dev_Signal_Hedgehog-like"/>
</dbReference>
<keyword evidence="1" id="KW-0217">Developmental protein</keyword>
<feature type="chain" id="PRO_5016671028" description="Transthyretin-like family protein" evidence="2">
    <location>
        <begin position="19"/>
        <end position="183"/>
    </location>
</feature>
<reference evidence="3 4" key="1">
    <citation type="submission" date="2014-10" db="EMBL/GenBank/DDBJ databases">
        <title>Draft genome of the hookworm Ancylostoma caninum.</title>
        <authorList>
            <person name="Mitreva M."/>
        </authorList>
    </citation>
    <scope>NUCLEOTIDE SEQUENCE [LARGE SCALE GENOMIC DNA]</scope>
    <source>
        <strain evidence="3 4">Baltimore</strain>
    </source>
</reference>
<evidence type="ECO:0000313" key="3">
    <source>
        <dbReference type="EMBL" id="RCN46792.1"/>
    </source>
</evidence>
<dbReference type="AlphaFoldDB" id="A0A368GQY9"/>